<dbReference type="InterPro" id="IPR011330">
    <property type="entry name" value="Glyco_hydro/deAcase_b/a-brl"/>
</dbReference>
<evidence type="ECO:0000256" key="3">
    <source>
        <dbReference type="ARBA" id="ARBA00011748"/>
    </source>
</evidence>
<keyword evidence="14" id="KW-1185">Reference proteome</keyword>
<organism evidence="13">
    <name type="scientific">Notodromas monacha</name>
    <dbReference type="NCBI Taxonomy" id="399045"/>
    <lineage>
        <taxon>Eukaryota</taxon>
        <taxon>Metazoa</taxon>
        <taxon>Ecdysozoa</taxon>
        <taxon>Arthropoda</taxon>
        <taxon>Crustacea</taxon>
        <taxon>Oligostraca</taxon>
        <taxon>Ostracoda</taxon>
        <taxon>Podocopa</taxon>
        <taxon>Podocopida</taxon>
        <taxon>Cypridocopina</taxon>
        <taxon>Cypridoidea</taxon>
        <taxon>Cyprididae</taxon>
        <taxon>Notodromas</taxon>
    </lineage>
</organism>
<keyword evidence="5" id="KW-0378">Hydrolase</keyword>
<reference evidence="13" key="1">
    <citation type="submission" date="2020-11" db="EMBL/GenBank/DDBJ databases">
        <authorList>
            <person name="Tran Van P."/>
        </authorList>
    </citation>
    <scope>NUCLEOTIDE SEQUENCE</scope>
</reference>
<dbReference type="SMART" id="SM00872">
    <property type="entry name" value="Alpha-mann_mid"/>
    <property type="match status" value="1"/>
</dbReference>
<evidence type="ECO:0000256" key="11">
    <source>
        <dbReference type="ARBA" id="ARBA00093232"/>
    </source>
</evidence>
<evidence type="ECO:0000259" key="12">
    <source>
        <dbReference type="SMART" id="SM00872"/>
    </source>
</evidence>
<dbReference type="GO" id="GO:0006491">
    <property type="term" value="P:N-glycan processing"/>
    <property type="evidence" value="ECO:0007669"/>
    <property type="project" value="TreeGrafter"/>
</dbReference>
<dbReference type="InterPro" id="IPR011013">
    <property type="entry name" value="Gal_mutarotase_sf_dom"/>
</dbReference>
<evidence type="ECO:0000256" key="9">
    <source>
        <dbReference type="ARBA" id="ARBA00066412"/>
    </source>
</evidence>
<dbReference type="Pfam" id="PF01074">
    <property type="entry name" value="Glyco_hydro_38N"/>
    <property type="match status" value="1"/>
</dbReference>
<keyword evidence="4" id="KW-0479">Metal-binding</keyword>
<protein>
    <recommendedName>
        <fullName evidence="9">mannosyl-oligosaccharide 1,3-1,6-alpha-mannosidase</fullName>
        <ecNumber evidence="9">3.2.1.114</ecNumber>
    </recommendedName>
    <alternativeName>
        <fullName evidence="10">Mannosyl-oligosaccharide 1,3-1,6-alpha-mannosidase</fullName>
    </alternativeName>
</protein>
<evidence type="ECO:0000256" key="7">
    <source>
        <dbReference type="ARBA" id="ARBA00023295"/>
    </source>
</evidence>
<dbReference type="GO" id="GO:0000139">
    <property type="term" value="C:Golgi membrane"/>
    <property type="evidence" value="ECO:0007669"/>
    <property type="project" value="TreeGrafter"/>
</dbReference>
<evidence type="ECO:0000313" key="14">
    <source>
        <dbReference type="Proteomes" id="UP000678499"/>
    </source>
</evidence>
<comment type="function">
    <text evidence="8">Catalyzes the first committed step in the biosynthesis of complex N-glycans. It controls conversion of high mannose to complex N-glycans; the final hydrolytic step in the N-glycan maturation pathway.</text>
</comment>
<comment type="catalytic activity">
    <reaction evidence="11">
        <text>N(4)-{beta-D-GlcNAc-(1-&gt;2)-alpha-D-Man-(1-&gt;3)-[alpha-D-Man-(1-&gt;3)-[alpha-D-Man-(1-&gt;6)]-alpha-D-Man-(1-&gt;6)]-beta-D-Man-(1-&gt;4)-beta-D-GlcNAc-(1-&gt;4)-beta-D-GlcNAc}-L-asparaginyl-[protein] + 2 H2O = 2 alpha-D-mannopyranose + an N(4)-{beta-D-GlcNAc-(1-&gt;2)-alpha-D-Man-(1-&gt;3)-[alpha-D-Man-(1-&gt;6)]-beta-D-Man-(1-&gt;4)-beta-D-GlcNAc-(1-&gt;4)-beta-D-GlcNAc}-L-asparaginyl-[protein]</text>
        <dbReference type="Rhea" id="RHEA:56052"/>
        <dbReference type="Rhea" id="RHEA-COMP:14368"/>
        <dbReference type="Rhea" id="RHEA-COMP:14369"/>
        <dbReference type="ChEBI" id="CHEBI:15377"/>
        <dbReference type="ChEBI" id="CHEBI:28729"/>
        <dbReference type="ChEBI" id="CHEBI:60615"/>
        <dbReference type="ChEBI" id="CHEBI:60625"/>
        <dbReference type="EC" id="3.2.1.114"/>
    </reaction>
</comment>
<feature type="domain" description="Glycoside hydrolase family 38 central" evidence="12">
    <location>
        <begin position="185"/>
        <end position="268"/>
    </location>
</feature>
<dbReference type="InterPro" id="IPR000602">
    <property type="entry name" value="Glyco_hydro_38_N"/>
</dbReference>
<comment type="cofactor">
    <cofactor evidence="1">
        <name>Zn(2+)</name>
        <dbReference type="ChEBI" id="CHEBI:29105"/>
    </cofactor>
</comment>
<dbReference type="Gene3D" id="1.20.1270.50">
    <property type="entry name" value="Glycoside hydrolase family 38, central domain"/>
    <property type="match status" value="1"/>
</dbReference>
<dbReference type="EMBL" id="OA895893">
    <property type="protein sequence ID" value="CAD7285363.1"/>
    <property type="molecule type" value="Genomic_DNA"/>
</dbReference>
<dbReference type="EMBL" id="CAJPEX010013856">
    <property type="protein sequence ID" value="CAG0925515.1"/>
    <property type="molecule type" value="Genomic_DNA"/>
</dbReference>
<keyword evidence="7" id="KW-0326">Glycosidase</keyword>
<dbReference type="InterPro" id="IPR037094">
    <property type="entry name" value="Glyco_hydro_38_cen_sf"/>
</dbReference>
<dbReference type="Pfam" id="PF09261">
    <property type="entry name" value="Alpha-mann_mid"/>
    <property type="match status" value="1"/>
</dbReference>
<dbReference type="OrthoDB" id="10261055at2759"/>
<evidence type="ECO:0000256" key="5">
    <source>
        <dbReference type="ARBA" id="ARBA00022801"/>
    </source>
</evidence>
<dbReference type="FunFam" id="3.20.110.10:FF:000016">
    <property type="entry name" value="Alpha-mannosidase"/>
    <property type="match status" value="1"/>
</dbReference>
<evidence type="ECO:0000256" key="8">
    <source>
        <dbReference type="ARBA" id="ARBA00059516"/>
    </source>
</evidence>
<dbReference type="GO" id="GO:0046872">
    <property type="term" value="F:metal ion binding"/>
    <property type="evidence" value="ECO:0007669"/>
    <property type="project" value="UniProtKB-KW"/>
</dbReference>
<dbReference type="Gene3D" id="3.20.110.10">
    <property type="entry name" value="Glycoside hydrolase 38, N terminal domain"/>
    <property type="match status" value="1"/>
</dbReference>
<evidence type="ECO:0000313" key="13">
    <source>
        <dbReference type="EMBL" id="CAD7285363.1"/>
    </source>
</evidence>
<evidence type="ECO:0000256" key="1">
    <source>
        <dbReference type="ARBA" id="ARBA00001947"/>
    </source>
</evidence>
<name>A0A7R9GK45_9CRUS</name>
<dbReference type="Proteomes" id="UP000678499">
    <property type="component" value="Unassembled WGS sequence"/>
</dbReference>
<dbReference type="InterPro" id="IPR015341">
    <property type="entry name" value="Glyco_hydro_38_cen"/>
</dbReference>
<dbReference type="AlphaFoldDB" id="A0A7R9GK45"/>
<dbReference type="SUPFAM" id="SSF88688">
    <property type="entry name" value="Families 57/38 glycoside transferase middle domain"/>
    <property type="match status" value="1"/>
</dbReference>
<proteinExistence type="inferred from homology"/>
<comment type="subunit">
    <text evidence="3">Homodimer; disulfide-linked.</text>
</comment>
<dbReference type="SUPFAM" id="SSF88713">
    <property type="entry name" value="Glycoside hydrolase/deacetylase"/>
    <property type="match status" value="1"/>
</dbReference>
<comment type="similarity">
    <text evidence="2">Belongs to the glycosyl hydrolase 38 family.</text>
</comment>
<evidence type="ECO:0000256" key="6">
    <source>
        <dbReference type="ARBA" id="ARBA00022833"/>
    </source>
</evidence>
<dbReference type="FunFam" id="1.20.1270.50:FF:000001">
    <property type="entry name" value="Alpha-mannosidase"/>
    <property type="match status" value="1"/>
</dbReference>
<dbReference type="GO" id="GO:0006013">
    <property type="term" value="P:mannose metabolic process"/>
    <property type="evidence" value="ECO:0007669"/>
    <property type="project" value="InterPro"/>
</dbReference>
<dbReference type="PANTHER" id="PTHR11607:SF3">
    <property type="entry name" value="LYSOSOMAL ALPHA-MANNOSIDASE"/>
    <property type="match status" value="1"/>
</dbReference>
<dbReference type="PANTHER" id="PTHR11607">
    <property type="entry name" value="ALPHA-MANNOSIDASE"/>
    <property type="match status" value="1"/>
</dbReference>
<dbReference type="GO" id="GO:0004572">
    <property type="term" value="F:mannosyl-oligosaccharide 1,3-1,6-alpha-mannosidase activity"/>
    <property type="evidence" value="ECO:0007669"/>
    <property type="project" value="UniProtKB-EC"/>
</dbReference>
<evidence type="ECO:0000256" key="10">
    <source>
        <dbReference type="ARBA" id="ARBA00083602"/>
    </source>
</evidence>
<dbReference type="InterPro" id="IPR027291">
    <property type="entry name" value="Glyco_hydro_38_N_sf"/>
</dbReference>
<sequence length="498" mass="56561">MLIQRVHYAIKKELALRKQLEFEWKQAWASRGITCHLMPFYSYDVPHTCGPDPKVCCQFDFKRLPGTGVTCPWRVSPVPITSENVESRAHVIMDQYRKKAELYASNVVLIPLGDDFRFVSPREWDDQYNNYQKLFDFINADTSLNAEVNFGTLSDYFNALRSEEAFEDLPSLTGDFFSYNDRNDNYWTGYYSSRPFYKHFDRLLTHYLRSAEVLYVAALTSGQVPGEESVLMHTQLDQARKALSLFQHHDGITGTAKDFVVDDYGKKMLEALANCERVMGTSLTRLTKKEIQHISMTEVMPEFNTVLRPVFVNEDVSIVVVCNPTLSNRKEIVSFYSERADVMVVNARMQISPNPSPMETGSHFIVYFEADVEPLSVKSYSLKFGVESKESFATVTVHDGGLESTQDWSRGLPTQFERRRASDDEFSIGFSDTLLFDSSGNLKKVLFADGTGMNVKVKSIQYGTRSHGEASGAYLFLPDGPAKDYVVRDPAPVVRIEG</sequence>
<dbReference type="InterPro" id="IPR028995">
    <property type="entry name" value="Glyco_hydro_57/38_cen_sf"/>
</dbReference>
<dbReference type="EC" id="3.2.1.114" evidence="9"/>
<dbReference type="SUPFAM" id="SSF74650">
    <property type="entry name" value="Galactose mutarotase-like"/>
    <property type="match status" value="1"/>
</dbReference>
<dbReference type="InterPro" id="IPR013780">
    <property type="entry name" value="Glyco_hydro_b"/>
</dbReference>
<feature type="non-terminal residue" evidence="13">
    <location>
        <position position="1"/>
    </location>
</feature>
<evidence type="ECO:0000256" key="4">
    <source>
        <dbReference type="ARBA" id="ARBA00022723"/>
    </source>
</evidence>
<gene>
    <name evidence="13" type="ORF">NMOB1V02_LOCUS12965</name>
</gene>
<evidence type="ECO:0000256" key="2">
    <source>
        <dbReference type="ARBA" id="ARBA00009792"/>
    </source>
</evidence>
<dbReference type="Gene3D" id="2.60.40.1180">
    <property type="entry name" value="Golgi alpha-mannosidase II"/>
    <property type="match status" value="1"/>
</dbReference>
<dbReference type="Gene3D" id="2.70.98.30">
    <property type="entry name" value="Golgi alpha-mannosidase II, domain 4"/>
    <property type="match status" value="1"/>
</dbReference>
<accession>A0A7R9GK45</accession>
<keyword evidence="6" id="KW-0862">Zinc</keyword>
<dbReference type="GO" id="GO:0030246">
    <property type="term" value="F:carbohydrate binding"/>
    <property type="evidence" value="ECO:0007669"/>
    <property type="project" value="InterPro"/>
</dbReference>
<dbReference type="InterPro" id="IPR050843">
    <property type="entry name" value="Glycosyl_Hydrlase_38"/>
</dbReference>